<feature type="compositionally biased region" description="Basic residues" evidence="1">
    <location>
        <begin position="205"/>
        <end position="231"/>
    </location>
</feature>
<gene>
    <name evidence="2" type="ORF">AVDCRST_MAG15-606</name>
</gene>
<feature type="compositionally biased region" description="Basic and acidic residues" evidence="1">
    <location>
        <begin position="1"/>
        <end position="11"/>
    </location>
</feature>
<feature type="compositionally biased region" description="Basic residues" evidence="1">
    <location>
        <begin position="238"/>
        <end position="249"/>
    </location>
</feature>
<feature type="compositionally biased region" description="Basic residues" evidence="1">
    <location>
        <begin position="49"/>
        <end position="61"/>
    </location>
</feature>
<evidence type="ECO:0000313" key="2">
    <source>
        <dbReference type="EMBL" id="CAA9393940.1"/>
    </source>
</evidence>
<organism evidence="2">
    <name type="scientific">uncultured Rubellimicrobium sp</name>
    <dbReference type="NCBI Taxonomy" id="543078"/>
    <lineage>
        <taxon>Bacteria</taxon>
        <taxon>Pseudomonadati</taxon>
        <taxon>Pseudomonadota</taxon>
        <taxon>Alphaproteobacteria</taxon>
        <taxon>Rhodobacterales</taxon>
        <taxon>Roseobacteraceae</taxon>
        <taxon>Rubellimicrobium</taxon>
        <taxon>environmental samples</taxon>
    </lineage>
</organism>
<dbReference type="AlphaFoldDB" id="A0A6J4NPE5"/>
<feature type="compositionally biased region" description="Basic and acidic residues" evidence="1">
    <location>
        <begin position="124"/>
        <end position="146"/>
    </location>
</feature>
<sequence>DHSLRRGDPRRLSRAQRPLPPALRLPRQDHQHRRRDRLGRMLRLLPRGLPRRQGPRGRHGRDRCGPRRGADRNHLAAPQGPQLVVRHRRGARLHRDQRNRHRALGSQGPGPGPLRPRPPGRARPRPDARRGLHPRDAGQHPRDGGGDRGPPLRRPPGRQGRLRQEGRRAPRLRPRPRRRIRPLRARGDRGQAPDDRSRRQEPLGHRHRPPTRPRLRGLRHPLARRAPRPRRPGGLPRPTRRHHAPHRLRGAGVESPRRAAHRGDGHRGRDRPRPRPDRGDYRLPQGRRDLRHLPPPSQCPQLLHRHRLGGQPSPQLREPRLPRTRTPARLRPRAGRPRGPPRLAHRRLGEPAPGPRPRHPDQRGPREQRKARPM</sequence>
<feature type="compositionally biased region" description="Basic residues" evidence="1">
    <location>
        <begin position="169"/>
        <end position="184"/>
    </location>
</feature>
<proteinExistence type="predicted"/>
<feature type="non-terminal residue" evidence="2">
    <location>
        <position position="374"/>
    </location>
</feature>
<reference evidence="2" key="1">
    <citation type="submission" date="2020-02" db="EMBL/GenBank/DDBJ databases">
        <authorList>
            <person name="Meier V. D."/>
        </authorList>
    </citation>
    <scope>NUCLEOTIDE SEQUENCE</scope>
    <source>
        <strain evidence="2">AVDCRST_MAG15</strain>
    </source>
</reference>
<feature type="region of interest" description="Disordered" evidence="1">
    <location>
        <begin position="1"/>
        <end position="374"/>
    </location>
</feature>
<feature type="non-terminal residue" evidence="2">
    <location>
        <position position="1"/>
    </location>
</feature>
<evidence type="ECO:0000256" key="1">
    <source>
        <dbReference type="SAM" id="MobiDB-lite"/>
    </source>
</evidence>
<feature type="compositionally biased region" description="Basic and acidic residues" evidence="1">
    <location>
        <begin position="185"/>
        <end position="204"/>
    </location>
</feature>
<feature type="compositionally biased region" description="Basic and acidic residues" evidence="1">
    <location>
        <begin position="255"/>
        <end position="292"/>
    </location>
</feature>
<accession>A0A6J4NPE5</accession>
<name>A0A6J4NPE5_9RHOB</name>
<feature type="compositionally biased region" description="Basic and acidic residues" evidence="1">
    <location>
        <begin position="62"/>
        <end position="74"/>
    </location>
</feature>
<feature type="compositionally biased region" description="Basic and acidic residues" evidence="1">
    <location>
        <begin position="358"/>
        <end position="374"/>
    </location>
</feature>
<dbReference type="EMBL" id="CADCUU010000085">
    <property type="protein sequence ID" value="CAA9393940.1"/>
    <property type="molecule type" value="Genomic_DNA"/>
</dbReference>
<feature type="compositionally biased region" description="Basic residues" evidence="1">
    <location>
        <begin position="322"/>
        <end position="336"/>
    </location>
</feature>
<protein>
    <submittedName>
        <fullName evidence="2">Uncharacterized protein</fullName>
    </submittedName>
</protein>
<feature type="compositionally biased region" description="Basic residues" evidence="1">
    <location>
        <begin position="85"/>
        <end position="103"/>
    </location>
</feature>